<protein>
    <submittedName>
        <fullName evidence="7">Putative NUDIX hydrolase</fullName>
    </submittedName>
</protein>
<dbReference type="PRINTS" id="PR00502">
    <property type="entry name" value="NUDIXFAMILY"/>
</dbReference>
<evidence type="ECO:0000256" key="4">
    <source>
        <dbReference type="ARBA" id="ARBA00022842"/>
    </source>
</evidence>
<keyword evidence="4" id="KW-0460">Magnesium</keyword>
<dbReference type="PROSITE" id="PS51462">
    <property type="entry name" value="NUDIX"/>
    <property type="match status" value="1"/>
</dbReference>
<keyword evidence="3 5" id="KW-0378">Hydrolase</keyword>
<keyword evidence="8" id="KW-1185">Reference proteome</keyword>
<evidence type="ECO:0000256" key="5">
    <source>
        <dbReference type="RuleBase" id="RU003476"/>
    </source>
</evidence>
<dbReference type="Gene3D" id="3.90.79.10">
    <property type="entry name" value="Nucleoside Triphosphate Pyrophosphohydrolase"/>
    <property type="match status" value="1"/>
</dbReference>
<dbReference type="GO" id="GO:0016787">
    <property type="term" value="F:hydrolase activity"/>
    <property type="evidence" value="ECO:0007669"/>
    <property type="project" value="UniProtKB-KW"/>
</dbReference>
<dbReference type="InterPro" id="IPR020084">
    <property type="entry name" value="NUDIX_hydrolase_CS"/>
</dbReference>
<reference evidence="7 8" key="1">
    <citation type="submission" date="2012-02" db="EMBL/GenBank/DDBJ databases">
        <title>Complete genome sequence of Actinoplanes missouriensis 431 (= NBRC 102363).</title>
        <authorList>
            <person name="Ohnishi Y."/>
            <person name="Ishikawa J."/>
            <person name="Sekine M."/>
            <person name="Hosoyama A."/>
            <person name="Harada T."/>
            <person name="Narita H."/>
            <person name="Hata T."/>
            <person name="Konno Y."/>
            <person name="Tutikane K."/>
            <person name="Fujita N."/>
            <person name="Horinouchi S."/>
            <person name="Hayakawa M."/>
        </authorList>
    </citation>
    <scope>NUCLEOTIDE SEQUENCE [LARGE SCALE GENOMIC DNA]</scope>
    <source>
        <strain evidence="8">ATCC 14538 / DSM 43046 / CBS 188.64 / JCM 3121 / NBRC 102363 / NCIMB 12654 / NRRL B-3342 / UNCC 431</strain>
    </source>
</reference>
<name>I0H1K8_ACTM4</name>
<dbReference type="PANTHER" id="PTHR43222:SF12">
    <property type="entry name" value="NUDIX HYDROLASE"/>
    <property type="match status" value="1"/>
</dbReference>
<dbReference type="InterPro" id="IPR020476">
    <property type="entry name" value="Nudix_hydrolase"/>
</dbReference>
<organism evidence="7 8">
    <name type="scientific">Actinoplanes missouriensis (strain ATCC 14538 / DSM 43046 / CBS 188.64 / JCM 3121 / NBRC 102363 / NCIMB 12654 / NRRL B-3342 / UNCC 431)</name>
    <dbReference type="NCBI Taxonomy" id="512565"/>
    <lineage>
        <taxon>Bacteria</taxon>
        <taxon>Bacillati</taxon>
        <taxon>Actinomycetota</taxon>
        <taxon>Actinomycetes</taxon>
        <taxon>Micromonosporales</taxon>
        <taxon>Micromonosporaceae</taxon>
        <taxon>Actinoplanes</taxon>
    </lineage>
</organism>
<dbReference type="InterPro" id="IPR000086">
    <property type="entry name" value="NUDIX_hydrolase_dom"/>
</dbReference>
<accession>I0H1K8</accession>
<evidence type="ECO:0000256" key="1">
    <source>
        <dbReference type="ARBA" id="ARBA00001946"/>
    </source>
</evidence>
<dbReference type="RefSeq" id="WP_014441792.1">
    <property type="nucleotide sequence ID" value="NC_017093.1"/>
</dbReference>
<dbReference type="eggNOG" id="COG1051">
    <property type="taxonomic scope" value="Bacteria"/>
</dbReference>
<dbReference type="STRING" id="512565.AMIS_16750"/>
<proteinExistence type="inferred from homology"/>
<gene>
    <name evidence="7" type="ordered locus">AMIS_16750</name>
</gene>
<dbReference type="PANTHER" id="PTHR43222">
    <property type="entry name" value="NUDIX HYDROLASE 23"/>
    <property type="match status" value="1"/>
</dbReference>
<sequence>MPGGPRRCTACGETTYRNPSPVAVAVQPVGAGLLVVRRGIPPAEGRLALPGGFIELGETWQAAAVRELGEETGVVGDPSLVRLFDTVSAPDGTILIFGLLPPLIGAAVLPPPPPAGETLSREVLYGPTELGFSIHTAIAERFFTQHR</sequence>
<evidence type="ECO:0000259" key="6">
    <source>
        <dbReference type="PROSITE" id="PS51462"/>
    </source>
</evidence>
<evidence type="ECO:0000256" key="2">
    <source>
        <dbReference type="ARBA" id="ARBA00005582"/>
    </source>
</evidence>
<dbReference type="HOGENOM" id="CLU_136818_0_0_11"/>
<dbReference type="Proteomes" id="UP000007882">
    <property type="component" value="Chromosome"/>
</dbReference>
<dbReference type="PROSITE" id="PS00893">
    <property type="entry name" value="NUDIX_BOX"/>
    <property type="match status" value="1"/>
</dbReference>
<dbReference type="KEGG" id="ams:AMIS_16750"/>
<dbReference type="Pfam" id="PF00293">
    <property type="entry name" value="NUDIX"/>
    <property type="match status" value="1"/>
</dbReference>
<dbReference type="SUPFAM" id="SSF55811">
    <property type="entry name" value="Nudix"/>
    <property type="match status" value="1"/>
</dbReference>
<dbReference type="AlphaFoldDB" id="I0H1K8"/>
<feature type="domain" description="Nudix hydrolase" evidence="6">
    <location>
        <begin position="15"/>
        <end position="147"/>
    </location>
</feature>
<dbReference type="InterPro" id="IPR015797">
    <property type="entry name" value="NUDIX_hydrolase-like_dom_sf"/>
</dbReference>
<evidence type="ECO:0000256" key="3">
    <source>
        <dbReference type="ARBA" id="ARBA00022801"/>
    </source>
</evidence>
<dbReference type="PATRIC" id="fig|512565.3.peg.1687"/>
<dbReference type="EMBL" id="AP012319">
    <property type="protein sequence ID" value="BAL86895.1"/>
    <property type="molecule type" value="Genomic_DNA"/>
</dbReference>
<comment type="similarity">
    <text evidence="2 5">Belongs to the Nudix hydrolase family.</text>
</comment>
<comment type="cofactor">
    <cofactor evidence="1">
        <name>Mg(2+)</name>
        <dbReference type="ChEBI" id="CHEBI:18420"/>
    </cofactor>
</comment>
<evidence type="ECO:0000313" key="8">
    <source>
        <dbReference type="Proteomes" id="UP000007882"/>
    </source>
</evidence>
<evidence type="ECO:0000313" key="7">
    <source>
        <dbReference type="EMBL" id="BAL86895.1"/>
    </source>
</evidence>